<dbReference type="RefSeq" id="WP_202885759.1">
    <property type="nucleotide sequence ID" value="NZ_BAAAGT010000002.1"/>
</dbReference>
<proteinExistence type="predicted"/>
<dbReference type="PANTHER" id="PTHR38599">
    <property type="entry name" value="CUPIN DOMAIN PROTEIN (AFU_ORTHOLOGUE AFUA_3G13620)"/>
    <property type="match status" value="1"/>
</dbReference>
<accession>A0A841SD70</accession>
<evidence type="ECO:0000313" key="2">
    <source>
        <dbReference type="EMBL" id="MBB6569938.1"/>
    </source>
</evidence>
<evidence type="ECO:0000256" key="1">
    <source>
        <dbReference type="SAM" id="Phobius"/>
    </source>
</evidence>
<dbReference type="Gene3D" id="2.60.120.10">
    <property type="entry name" value="Jelly Rolls"/>
    <property type="match status" value="1"/>
</dbReference>
<dbReference type="PANTHER" id="PTHR38599:SF1">
    <property type="entry name" value="CUPIN DOMAIN PROTEIN (AFU_ORTHOLOGUE AFUA_3G13620)"/>
    <property type="match status" value="1"/>
</dbReference>
<name>A0A841SD70_9ACTN</name>
<keyword evidence="1" id="KW-1133">Transmembrane helix</keyword>
<reference evidence="2 3" key="1">
    <citation type="submission" date="2020-08" db="EMBL/GenBank/DDBJ databases">
        <title>Sequencing the genomes of 1000 actinobacteria strains.</title>
        <authorList>
            <person name="Klenk H.-P."/>
        </authorList>
    </citation>
    <scope>NUCLEOTIDE SEQUENCE [LARGE SCALE GENOMIC DNA]</scope>
    <source>
        <strain evidence="2 3">DSM 15626</strain>
    </source>
</reference>
<sequence length="285" mass="29893">MRTTRQLKETLSWQDFAHQERAWSIATVLVRLALAAGFLSSVADRFGWWGPPGTKAVGWGNFPAYTAYTHTLSPYVPNTLQDAAAWASTAAEMVLGLTLLLGILVRWSALASVALLLVFGLSMGLFLGWPAPFSYSVFAAAGAALLLALAPVKTFALSIDRLFLGGKSRTPVVGGLLAIVALAGVAACSSATDSTPVAATSTAAASPPHAKILLQRALPNAAGKTFTSQVVDFPPATTYQPGEYWYEEPGAHHVIAANASTSEDAKLLVVYVSTTGDALQADDSR</sequence>
<organism evidence="2 3">
    <name type="scientific">Kribbella sandramycini</name>
    <dbReference type="NCBI Taxonomy" id="60450"/>
    <lineage>
        <taxon>Bacteria</taxon>
        <taxon>Bacillati</taxon>
        <taxon>Actinomycetota</taxon>
        <taxon>Actinomycetes</taxon>
        <taxon>Propionibacteriales</taxon>
        <taxon>Kribbellaceae</taxon>
        <taxon>Kribbella</taxon>
    </lineage>
</organism>
<dbReference type="EMBL" id="JACHKF010000001">
    <property type="protein sequence ID" value="MBB6569938.1"/>
    <property type="molecule type" value="Genomic_DNA"/>
</dbReference>
<feature type="transmembrane region" description="Helical" evidence="1">
    <location>
        <begin position="83"/>
        <end position="103"/>
    </location>
</feature>
<feature type="transmembrane region" description="Helical" evidence="1">
    <location>
        <begin position="135"/>
        <end position="159"/>
    </location>
</feature>
<keyword evidence="1" id="KW-0472">Membrane</keyword>
<feature type="transmembrane region" description="Helical" evidence="1">
    <location>
        <begin position="171"/>
        <end position="192"/>
    </location>
</feature>
<gene>
    <name evidence="2" type="ORF">HNR71_005575</name>
</gene>
<dbReference type="AlphaFoldDB" id="A0A841SD70"/>
<feature type="transmembrane region" description="Helical" evidence="1">
    <location>
        <begin position="21"/>
        <end position="43"/>
    </location>
</feature>
<evidence type="ECO:0000313" key="3">
    <source>
        <dbReference type="Proteomes" id="UP000553957"/>
    </source>
</evidence>
<comment type="caution">
    <text evidence="2">The sequence shown here is derived from an EMBL/GenBank/DDBJ whole genome shotgun (WGS) entry which is preliminary data.</text>
</comment>
<dbReference type="Proteomes" id="UP000553957">
    <property type="component" value="Unassembled WGS sequence"/>
</dbReference>
<feature type="transmembrane region" description="Helical" evidence="1">
    <location>
        <begin position="110"/>
        <end position="129"/>
    </location>
</feature>
<dbReference type="InterPro" id="IPR014710">
    <property type="entry name" value="RmlC-like_jellyroll"/>
</dbReference>
<protein>
    <submittedName>
        <fullName evidence="2">Putative membrane protein YphA (DoxX/SURF4 family)</fullName>
    </submittedName>
</protein>
<keyword evidence="1" id="KW-0812">Transmembrane</keyword>